<dbReference type="Proteomes" id="UP000094565">
    <property type="component" value="Chromosome 3"/>
</dbReference>
<reference evidence="2 3" key="1">
    <citation type="submission" date="2016-02" db="EMBL/GenBank/DDBJ databases">
        <title>Comparative genomic and transcriptomic foundation for Pichia pastoris.</title>
        <authorList>
            <person name="Love K.R."/>
            <person name="Shah K.A."/>
            <person name="Whittaker C.A."/>
            <person name="Wu J."/>
            <person name="Bartlett M.C."/>
            <person name="Ma D."/>
            <person name="Leeson R.L."/>
            <person name="Priest M."/>
            <person name="Young S.K."/>
            <person name="Love J.C."/>
        </authorList>
    </citation>
    <scope>NUCLEOTIDE SEQUENCE [LARGE SCALE GENOMIC DNA]</scope>
    <source>
        <strain evidence="2 3">ATCC 28485</strain>
    </source>
</reference>
<keyword evidence="1" id="KW-1133">Transmembrane helix</keyword>
<feature type="transmembrane region" description="Helical" evidence="1">
    <location>
        <begin position="439"/>
        <end position="457"/>
    </location>
</feature>
<keyword evidence="1" id="KW-0812">Transmembrane</keyword>
<dbReference type="EMBL" id="CP014586">
    <property type="protein sequence ID" value="ANZ76484.1"/>
    <property type="molecule type" value="Genomic_DNA"/>
</dbReference>
<feature type="transmembrane region" description="Helical" evidence="1">
    <location>
        <begin position="159"/>
        <end position="178"/>
    </location>
</feature>
<sequence length="569" mass="66484">MSDKGSNNLTKLKYSLVLLTSHDEIKELLKINLKQLEKHDLVVLDEVQLKLWKLSGLLSRVEQSFYENDPTGMLKVTMRAARNFNRWFLLLFGSLSMVFKILRKLNIANSRRNLMFNDRVNLLKFSISLGLLFSVKPLFNSIIDIFAESYLKITEKQKLIFNSVVSNLFTSIVSFALYPSKIYYQKNYASIYFTVLMVEYGYKFLEQVYPAQFSKESSSVYIIKDSDMKDTDNPEPEVQPEDNYFIRRLKVLKSVPKRDKLLRSWYLFPLCYSQIFKSFIMDYENCPVYFRNILNFMGEGLLVKRGASRMVSSGDMVKSFYELESSIGKNNIRNRFAFDPRNFLLRYLPRKYTVVLEYLFPFFLFMNLKLSTKELERLKAASKWKYYKQILIKSLKESLKLSLTVVTVSSTSLLMSYYTTKGQNPSMSWIWRSLTRVPFTFRLHIIGLLSGFLVIFYSKRPPQDTLDLEIEQESNLETTATYRSIWLYILRMTLISSMTKHNSNERKHNFFTLDKILLTLSFTGLISIKDSVSLKKADMPEDLSSNIFASKKWLSDSLDVISDGSTLAM</sequence>
<dbReference type="OrthoDB" id="10386681at2759"/>
<proteinExistence type="predicted"/>
<evidence type="ECO:0000313" key="2">
    <source>
        <dbReference type="EMBL" id="ANZ76484.1"/>
    </source>
</evidence>
<gene>
    <name evidence="2" type="ORF">ATY40_BA7503997</name>
</gene>
<evidence type="ECO:0000313" key="3">
    <source>
        <dbReference type="Proteomes" id="UP000094565"/>
    </source>
</evidence>
<organism evidence="2 3">
    <name type="scientific">Komagataella pastoris</name>
    <name type="common">Yeast</name>
    <name type="synonym">Pichia pastoris</name>
    <dbReference type="NCBI Taxonomy" id="4922"/>
    <lineage>
        <taxon>Eukaryota</taxon>
        <taxon>Fungi</taxon>
        <taxon>Dikarya</taxon>
        <taxon>Ascomycota</taxon>
        <taxon>Saccharomycotina</taxon>
        <taxon>Pichiomycetes</taxon>
        <taxon>Pichiales</taxon>
        <taxon>Pichiaceae</taxon>
        <taxon>Komagataella</taxon>
    </lineage>
</organism>
<feature type="transmembrane region" description="Helical" evidence="1">
    <location>
        <begin position="401"/>
        <end position="419"/>
    </location>
</feature>
<accession>A0A1B2JEJ7</accession>
<evidence type="ECO:0000256" key="1">
    <source>
        <dbReference type="SAM" id="Phobius"/>
    </source>
</evidence>
<keyword evidence="3" id="KW-1185">Reference proteome</keyword>
<keyword evidence="1" id="KW-0472">Membrane</keyword>
<protein>
    <submittedName>
        <fullName evidence="2">BA75_03997T0</fullName>
    </submittedName>
</protein>
<feature type="transmembrane region" description="Helical" evidence="1">
    <location>
        <begin position="84"/>
        <end position="102"/>
    </location>
</feature>
<name>A0A1B2JEJ7_PICPA</name>
<dbReference type="AlphaFoldDB" id="A0A1B2JEJ7"/>
<feature type="transmembrane region" description="Helical" evidence="1">
    <location>
        <begin position="122"/>
        <end position="139"/>
    </location>
</feature>